<dbReference type="InterPro" id="IPR014210">
    <property type="entry name" value="Cyt_o_ubiqinol_oxidase_su4"/>
</dbReference>
<feature type="transmembrane region" description="Helical" evidence="17">
    <location>
        <begin position="20"/>
        <end position="42"/>
    </location>
</feature>
<protein>
    <recommendedName>
        <fullName evidence="4">Cytochrome bo(3) ubiquinol oxidase subunit 4</fullName>
    </recommendedName>
    <alternativeName>
        <fullName evidence="16">Cytochrome o ubiquinol oxidase subunit 4</fullName>
    </alternativeName>
    <alternativeName>
        <fullName evidence="13">Oxidase bo(3) subunit 4</fullName>
    </alternativeName>
    <alternativeName>
        <fullName evidence="14">Ubiquinol oxidase polypeptide IV</fullName>
    </alternativeName>
    <alternativeName>
        <fullName evidence="15">Ubiquinol oxidase subunit 4</fullName>
    </alternativeName>
</protein>
<comment type="subcellular location">
    <subcellularLocation>
        <location evidence="1">Cell membrane</location>
        <topology evidence="1">Multi-pass membrane protein</topology>
    </subcellularLocation>
</comment>
<keyword evidence="5" id="KW-0813">Transport</keyword>
<evidence type="ECO:0000256" key="1">
    <source>
        <dbReference type="ARBA" id="ARBA00004651"/>
    </source>
</evidence>
<organism evidence="18 19">
    <name type="scientific">Thalassolituus maritimus</name>
    <dbReference type="NCBI Taxonomy" id="484498"/>
    <lineage>
        <taxon>Bacteria</taxon>
        <taxon>Pseudomonadati</taxon>
        <taxon>Pseudomonadota</taxon>
        <taxon>Gammaproteobacteria</taxon>
        <taxon>Oceanospirillales</taxon>
        <taxon>Oceanospirillaceae</taxon>
        <taxon>Thalassolituus</taxon>
    </lineage>
</organism>
<evidence type="ECO:0000256" key="10">
    <source>
        <dbReference type="ARBA" id="ARBA00023002"/>
    </source>
</evidence>
<accession>A0ABP9ZUW2</accession>
<keyword evidence="8" id="KW-0249">Electron transport</keyword>
<evidence type="ECO:0000256" key="11">
    <source>
        <dbReference type="ARBA" id="ARBA00023136"/>
    </source>
</evidence>
<keyword evidence="7 17" id="KW-0812">Transmembrane</keyword>
<evidence type="ECO:0000256" key="13">
    <source>
        <dbReference type="ARBA" id="ARBA00030071"/>
    </source>
</evidence>
<feature type="transmembrane region" description="Helical" evidence="17">
    <location>
        <begin position="81"/>
        <end position="100"/>
    </location>
</feature>
<gene>
    <name evidence="18" type="ORF">NBRC116585_00450</name>
</gene>
<evidence type="ECO:0000256" key="8">
    <source>
        <dbReference type="ARBA" id="ARBA00022982"/>
    </source>
</evidence>
<evidence type="ECO:0000256" key="2">
    <source>
        <dbReference type="ARBA" id="ARBA00008079"/>
    </source>
</evidence>
<evidence type="ECO:0000256" key="15">
    <source>
        <dbReference type="ARBA" id="ARBA00031887"/>
    </source>
</evidence>
<dbReference type="PANTHER" id="PTHR36835">
    <property type="entry name" value="CYTOCHROME BO(3) UBIQUINOL OXIDASE SUBUNIT 4"/>
    <property type="match status" value="1"/>
</dbReference>
<dbReference type="Pfam" id="PF03626">
    <property type="entry name" value="COX4_pro"/>
    <property type="match status" value="1"/>
</dbReference>
<proteinExistence type="inferred from homology"/>
<comment type="subunit">
    <text evidence="3">Heterooctamer of two A chains, two B chains, two C chains and two D chains.</text>
</comment>
<evidence type="ECO:0000256" key="17">
    <source>
        <dbReference type="SAM" id="Phobius"/>
    </source>
</evidence>
<evidence type="ECO:0000313" key="18">
    <source>
        <dbReference type="EMBL" id="GAA6143928.1"/>
    </source>
</evidence>
<keyword evidence="10" id="KW-0560">Oxidoreductase</keyword>
<evidence type="ECO:0000313" key="19">
    <source>
        <dbReference type="Proteomes" id="UP001481413"/>
    </source>
</evidence>
<keyword evidence="19" id="KW-1185">Reference proteome</keyword>
<keyword evidence="6" id="KW-1003">Cell membrane</keyword>
<evidence type="ECO:0000256" key="7">
    <source>
        <dbReference type="ARBA" id="ARBA00022692"/>
    </source>
</evidence>
<evidence type="ECO:0000256" key="3">
    <source>
        <dbReference type="ARBA" id="ARBA00011700"/>
    </source>
</evidence>
<comment type="function">
    <text evidence="12">Cytochrome bo(3) ubiquinol terminal oxidase is the component of the aerobic respiratory chain of E.coli that predominates when cells are grown at high aeration. Has proton pump activity across the membrane in addition to electron transfer, pumping 2 protons/electron.</text>
</comment>
<evidence type="ECO:0000256" key="14">
    <source>
        <dbReference type="ARBA" id="ARBA00030211"/>
    </source>
</evidence>
<dbReference type="EMBL" id="BAABWH010000001">
    <property type="protein sequence ID" value="GAA6143928.1"/>
    <property type="molecule type" value="Genomic_DNA"/>
</dbReference>
<evidence type="ECO:0000256" key="16">
    <source>
        <dbReference type="ARBA" id="ARBA00032185"/>
    </source>
</evidence>
<dbReference type="PANTHER" id="PTHR36835:SF1">
    <property type="entry name" value="CYTOCHROME BO(3) UBIQUINOL OXIDASE SUBUNIT 4"/>
    <property type="match status" value="1"/>
</dbReference>
<sequence>MSHDNQGHGGEAHGSLKEYIIGLILSIVLTVIPFYLVATGAFGDTATIIAIIVTAVAQVFVQLVFFLHMNGSSSQTWLTMSGIYAVFIVAFVILGSMWIFEHLNHNLLMGH</sequence>
<keyword evidence="11 17" id="KW-0472">Membrane</keyword>
<dbReference type="InterPro" id="IPR050968">
    <property type="entry name" value="Cytochrome_c_oxidase_bac_sub4"/>
</dbReference>
<keyword evidence="9 17" id="KW-1133">Transmembrane helix</keyword>
<evidence type="ECO:0000256" key="4">
    <source>
        <dbReference type="ARBA" id="ARBA00014689"/>
    </source>
</evidence>
<feature type="transmembrane region" description="Helical" evidence="17">
    <location>
        <begin position="48"/>
        <end position="69"/>
    </location>
</feature>
<evidence type="ECO:0000256" key="5">
    <source>
        <dbReference type="ARBA" id="ARBA00022448"/>
    </source>
</evidence>
<dbReference type="NCBIfam" id="TIGR02847">
    <property type="entry name" value="CyoD"/>
    <property type="match status" value="1"/>
</dbReference>
<comment type="similarity">
    <text evidence="2">Belongs to the cytochrome c oxidase bacterial subunit 4 family.</text>
</comment>
<name>A0ABP9ZUW2_9GAMM</name>
<evidence type="ECO:0000256" key="6">
    <source>
        <dbReference type="ARBA" id="ARBA00022475"/>
    </source>
</evidence>
<reference evidence="18 19" key="1">
    <citation type="submission" date="2024-04" db="EMBL/GenBank/DDBJ databases">
        <title>Draft genome sequence of Thalassolituus maritimus NBRC 116585.</title>
        <authorList>
            <person name="Miyakawa T."/>
            <person name="Kusuya Y."/>
            <person name="Miura T."/>
        </authorList>
    </citation>
    <scope>NUCLEOTIDE SEQUENCE [LARGE SCALE GENOMIC DNA]</scope>
    <source>
        <strain evidence="18 19">5NW40-0001</strain>
    </source>
</reference>
<dbReference type="Proteomes" id="UP001481413">
    <property type="component" value="Unassembled WGS sequence"/>
</dbReference>
<evidence type="ECO:0000256" key="12">
    <source>
        <dbReference type="ARBA" id="ARBA00025694"/>
    </source>
</evidence>
<dbReference type="RefSeq" id="WP_353292882.1">
    <property type="nucleotide sequence ID" value="NZ_BAABWH010000001.1"/>
</dbReference>
<dbReference type="InterPro" id="IPR005171">
    <property type="entry name" value="Cyt_c_oxidase_su4_prok"/>
</dbReference>
<evidence type="ECO:0000256" key="9">
    <source>
        <dbReference type="ARBA" id="ARBA00022989"/>
    </source>
</evidence>
<comment type="caution">
    <text evidence="18">The sequence shown here is derived from an EMBL/GenBank/DDBJ whole genome shotgun (WGS) entry which is preliminary data.</text>
</comment>